<dbReference type="Gene3D" id="3.40.640.10">
    <property type="entry name" value="Type I PLP-dependent aspartate aminotransferase-like (Major domain)"/>
    <property type="match status" value="1"/>
</dbReference>
<evidence type="ECO:0000256" key="4">
    <source>
        <dbReference type="ARBA" id="ARBA00022898"/>
    </source>
</evidence>
<keyword evidence="8" id="KW-0210">Decarboxylase</keyword>
<dbReference type="GO" id="GO:0004351">
    <property type="term" value="F:glutamate decarboxylase activity"/>
    <property type="evidence" value="ECO:0007669"/>
    <property type="project" value="UniProtKB-EC"/>
</dbReference>
<comment type="caution">
    <text evidence="9">The sequence shown here is derived from an EMBL/GenBank/DDBJ whole genome shotgun (WGS) entry which is preliminary data.</text>
</comment>
<proteinExistence type="inferred from homology"/>
<evidence type="ECO:0000256" key="5">
    <source>
        <dbReference type="ARBA" id="ARBA00023239"/>
    </source>
</evidence>
<keyword evidence="10" id="KW-1185">Reference proteome</keyword>
<dbReference type="NCBIfam" id="TIGR01788">
    <property type="entry name" value="Glu-decarb-GAD"/>
    <property type="match status" value="1"/>
</dbReference>
<dbReference type="EMBL" id="JBHTIW010000016">
    <property type="protein sequence ID" value="MFD0921927.1"/>
    <property type="molecule type" value="Genomic_DNA"/>
</dbReference>
<comment type="cofactor">
    <cofactor evidence="1 7">
        <name>pyridoxal 5'-phosphate</name>
        <dbReference type="ChEBI" id="CHEBI:597326"/>
    </cofactor>
</comment>
<dbReference type="InterPro" id="IPR015421">
    <property type="entry name" value="PyrdxlP-dep_Trfase_major"/>
</dbReference>
<dbReference type="EC" id="4.1.1.15" evidence="3 8"/>
<dbReference type="Gene3D" id="3.90.1150.160">
    <property type="match status" value="1"/>
</dbReference>
<evidence type="ECO:0000256" key="7">
    <source>
        <dbReference type="RuleBase" id="RU000382"/>
    </source>
</evidence>
<evidence type="ECO:0000256" key="2">
    <source>
        <dbReference type="ARBA" id="ARBA00009533"/>
    </source>
</evidence>
<evidence type="ECO:0000256" key="3">
    <source>
        <dbReference type="ARBA" id="ARBA00012421"/>
    </source>
</evidence>
<name>A0ABW3FZU8_9PSEU</name>
<dbReference type="RefSeq" id="WP_345601814.1">
    <property type="nucleotide sequence ID" value="NZ_BAABLT010000051.1"/>
</dbReference>
<dbReference type="InterPro" id="IPR015424">
    <property type="entry name" value="PyrdxlP-dep_Trfase"/>
</dbReference>
<organism evidence="9 10">
    <name type="scientific">Saccharopolyspora rosea</name>
    <dbReference type="NCBI Taxonomy" id="524884"/>
    <lineage>
        <taxon>Bacteria</taxon>
        <taxon>Bacillati</taxon>
        <taxon>Actinomycetota</taxon>
        <taxon>Actinomycetes</taxon>
        <taxon>Pseudonocardiales</taxon>
        <taxon>Pseudonocardiaceae</taxon>
        <taxon>Saccharopolyspora</taxon>
    </lineage>
</organism>
<dbReference type="Pfam" id="PF00282">
    <property type="entry name" value="Pyridoxal_deC"/>
    <property type="match status" value="1"/>
</dbReference>
<protein>
    <recommendedName>
        <fullName evidence="3 8">Glutamate decarboxylase</fullName>
        <ecNumber evidence="3 8">4.1.1.15</ecNumber>
    </recommendedName>
</protein>
<keyword evidence="4 7" id="KW-0663">Pyridoxal phosphate</keyword>
<dbReference type="InterPro" id="IPR010107">
    <property type="entry name" value="Glutamate_decarboxylase"/>
</dbReference>
<comment type="similarity">
    <text evidence="2 7">Belongs to the group II decarboxylase family.</text>
</comment>
<reference evidence="10" key="1">
    <citation type="journal article" date="2019" name="Int. J. Syst. Evol. Microbiol.">
        <title>The Global Catalogue of Microorganisms (GCM) 10K type strain sequencing project: providing services to taxonomists for standard genome sequencing and annotation.</title>
        <authorList>
            <consortium name="The Broad Institute Genomics Platform"/>
            <consortium name="The Broad Institute Genome Sequencing Center for Infectious Disease"/>
            <person name="Wu L."/>
            <person name="Ma J."/>
        </authorList>
    </citation>
    <scope>NUCLEOTIDE SEQUENCE [LARGE SCALE GENOMIC DNA]</scope>
    <source>
        <strain evidence="10">CCUG 56401</strain>
    </source>
</reference>
<dbReference type="PANTHER" id="PTHR43321:SF3">
    <property type="entry name" value="GLUTAMATE DECARBOXYLASE"/>
    <property type="match status" value="1"/>
</dbReference>
<accession>A0ABW3FZU8</accession>
<dbReference type="SUPFAM" id="SSF53383">
    <property type="entry name" value="PLP-dependent transferases"/>
    <property type="match status" value="1"/>
</dbReference>
<dbReference type="PANTHER" id="PTHR43321">
    <property type="entry name" value="GLUTAMATE DECARBOXYLASE"/>
    <property type="match status" value="1"/>
</dbReference>
<evidence type="ECO:0000313" key="9">
    <source>
        <dbReference type="EMBL" id="MFD0921927.1"/>
    </source>
</evidence>
<dbReference type="InterPro" id="IPR002129">
    <property type="entry name" value="PyrdxlP-dep_de-COase"/>
</dbReference>
<evidence type="ECO:0000256" key="1">
    <source>
        <dbReference type="ARBA" id="ARBA00001933"/>
    </source>
</evidence>
<keyword evidence="5 7" id="KW-0456">Lyase</keyword>
<evidence type="ECO:0000313" key="10">
    <source>
        <dbReference type="Proteomes" id="UP001597018"/>
    </source>
</evidence>
<dbReference type="Proteomes" id="UP001597018">
    <property type="component" value="Unassembled WGS sequence"/>
</dbReference>
<evidence type="ECO:0000256" key="8">
    <source>
        <dbReference type="RuleBase" id="RU361171"/>
    </source>
</evidence>
<sequence length="425" mass="46375">MSAAPAACGAGAEPVEADEIPQHGRGASEVAGLVHHLLRHDVEPTRNLATFLTSSHEPELQRLLGEYQTHNLVDREQYPGMADLEQHCVRMLARMWQGDPDVAVGGAVTGSSEAALLAGAALLRRWRGSGPPNLVMGAHAHVCWHKFCRYWDVEPRIATARPGRLRLDADSVRELCDENTIGVISVLGSTLDGTYEPVAEIAAALDAIASSGGPDVPVHVDAASGGFVAPFLDPGLEWDFRLARVHSINASGHKYGLCPPGLGWILWRDPESRPDELRFRTNYLGTSRTHHELTFSRPAAPVVAQFYNFLRLGFAGYRSTHQRTRSIARHIARGLSRMGPFRLLGDGSQLPVVAVTSRDGDLELQHLATALARRGWSVPVYPLPADMHHTDVLRIVVRRDMSWSAAEELLCAVGEHVRSSTREGA</sequence>
<evidence type="ECO:0000256" key="6">
    <source>
        <dbReference type="ARBA" id="ARBA00048868"/>
    </source>
</evidence>
<gene>
    <name evidence="9" type="ORF">ACFQ16_19460</name>
</gene>
<comment type="catalytic activity">
    <reaction evidence="6 8">
        <text>L-glutamate + H(+) = 4-aminobutanoate + CO2</text>
        <dbReference type="Rhea" id="RHEA:17785"/>
        <dbReference type="ChEBI" id="CHEBI:15378"/>
        <dbReference type="ChEBI" id="CHEBI:16526"/>
        <dbReference type="ChEBI" id="CHEBI:29985"/>
        <dbReference type="ChEBI" id="CHEBI:59888"/>
        <dbReference type="EC" id="4.1.1.15"/>
    </reaction>
</comment>